<dbReference type="InterPro" id="IPR050259">
    <property type="entry name" value="SDR"/>
</dbReference>
<comment type="similarity">
    <text evidence="1">Belongs to the short-chain dehydrogenases/reductases (SDR) family.</text>
</comment>
<dbReference type="Proteomes" id="UP000309061">
    <property type="component" value="Chromosome"/>
</dbReference>
<dbReference type="InterPro" id="IPR036291">
    <property type="entry name" value="NAD(P)-bd_dom_sf"/>
</dbReference>
<dbReference type="CDD" id="cd05344">
    <property type="entry name" value="BKR_like_SDR_like"/>
    <property type="match status" value="1"/>
</dbReference>
<dbReference type="RefSeq" id="WP_136496193.1">
    <property type="nucleotide sequence ID" value="NZ_CP046052.1"/>
</dbReference>
<protein>
    <submittedName>
        <fullName evidence="2">SDR family oxidoreductase</fullName>
    </submittedName>
</protein>
<dbReference type="PANTHER" id="PTHR42879:SF6">
    <property type="entry name" value="NADPH-DEPENDENT REDUCTASE BACG"/>
    <property type="match status" value="1"/>
</dbReference>
<dbReference type="Pfam" id="PF13561">
    <property type="entry name" value="adh_short_C2"/>
    <property type="match status" value="1"/>
</dbReference>
<dbReference type="Gene3D" id="3.40.50.720">
    <property type="entry name" value="NAD(P)-binding Rossmann-like Domain"/>
    <property type="match status" value="1"/>
</dbReference>
<evidence type="ECO:0000313" key="2">
    <source>
        <dbReference type="EMBL" id="QGM45926.1"/>
    </source>
</evidence>
<keyword evidence="3" id="KW-1185">Reference proteome</keyword>
<dbReference type="PANTHER" id="PTHR42879">
    <property type="entry name" value="3-OXOACYL-(ACYL-CARRIER-PROTEIN) REDUCTASE"/>
    <property type="match status" value="1"/>
</dbReference>
<dbReference type="InterPro" id="IPR002347">
    <property type="entry name" value="SDR_fam"/>
</dbReference>
<dbReference type="FunFam" id="3.40.50.720:FF:000642">
    <property type="entry name" value="Short-chain dehydrogenase/reductase SDR"/>
    <property type="match status" value="1"/>
</dbReference>
<gene>
    <name evidence="2" type="ORF">H2LOC_009545</name>
</gene>
<dbReference type="KEGG" id="mhey:H2LOC_009545"/>
<evidence type="ECO:0000313" key="3">
    <source>
        <dbReference type="Proteomes" id="UP000309061"/>
    </source>
</evidence>
<dbReference type="OrthoDB" id="9793325at2"/>
<proteinExistence type="inferred from homology"/>
<name>A0A6B8KCH1_9HYPH</name>
<dbReference type="EMBL" id="CP046052">
    <property type="protein sequence ID" value="QGM45926.1"/>
    <property type="molecule type" value="Genomic_DNA"/>
</dbReference>
<sequence>MDLGIKGRRAIVCGSSKGLGRGVAEKLAEAGVGLTLNARTAETLERTAKEISARYGVEVRTVAADVTVEAGRRLLLEAEPAPDILITNAGGPPPGMWSDWDRDAWLGAIDANMLTPIMLIKSVLPGMIDRGWGRIVNITSATVKSPVEELGLSNAARSGLTGFVAGVARQVARHGVVINNLLPGMHETDRIASLLQKTASARGMSVEEIRNEAYAANPTGRFGSPQEFGAMAAFMCSRYAGYMIGQNILLDGGAFRSTMG</sequence>
<accession>A0A6B8KCH1</accession>
<organism evidence="2 3">
    <name type="scientific">Methylocystis heyeri</name>
    <dbReference type="NCBI Taxonomy" id="391905"/>
    <lineage>
        <taxon>Bacteria</taxon>
        <taxon>Pseudomonadati</taxon>
        <taxon>Pseudomonadota</taxon>
        <taxon>Alphaproteobacteria</taxon>
        <taxon>Hyphomicrobiales</taxon>
        <taxon>Methylocystaceae</taxon>
        <taxon>Methylocystis</taxon>
    </lineage>
</organism>
<evidence type="ECO:0000256" key="1">
    <source>
        <dbReference type="ARBA" id="ARBA00006484"/>
    </source>
</evidence>
<reference evidence="2 3" key="1">
    <citation type="submission" date="2019-11" db="EMBL/GenBank/DDBJ databases">
        <title>The genome sequence of Methylocystis heyeri.</title>
        <authorList>
            <person name="Oshkin I.Y."/>
            <person name="Miroshnikov K."/>
            <person name="Dedysh S.N."/>
        </authorList>
    </citation>
    <scope>NUCLEOTIDE SEQUENCE [LARGE SCALE GENOMIC DNA]</scope>
    <source>
        <strain evidence="2 3">H2</strain>
    </source>
</reference>
<dbReference type="PRINTS" id="PR00081">
    <property type="entry name" value="GDHRDH"/>
</dbReference>
<dbReference type="SUPFAM" id="SSF51735">
    <property type="entry name" value="NAD(P)-binding Rossmann-fold domains"/>
    <property type="match status" value="1"/>
</dbReference>
<dbReference type="AlphaFoldDB" id="A0A6B8KCH1"/>